<feature type="compositionally biased region" description="Polar residues" evidence="1">
    <location>
        <begin position="52"/>
        <end position="68"/>
    </location>
</feature>
<accession>A0A8H4KJL4</accession>
<dbReference type="EMBL" id="JAADJG010000235">
    <property type="protein sequence ID" value="KAF4450956.1"/>
    <property type="molecule type" value="Genomic_DNA"/>
</dbReference>
<dbReference type="AlphaFoldDB" id="A0A8H4KJL4"/>
<dbReference type="OrthoDB" id="5207033at2759"/>
<dbReference type="Proteomes" id="UP000605986">
    <property type="component" value="Unassembled WGS sequence"/>
</dbReference>
<feature type="region of interest" description="Disordered" evidence="1">
    <location>
        <begin position="134"/>
        <end position="154"/>
    </location>
</feature>
<evidence type="ECO:0000256" key="1">
    <source>
        <dbReference type="SAM" id="MobiDB-lite"/>
    </source>
</evidence>
<reference evidence="2" key="1">
    <citation type="submission" date="2020-01" db="EMBL/GenBank/DDBJ databases">
        <title>Identification and distribution of gene clusters putatively required for synthesis of sphingolipid metabolism inhibitors in phylogenetically diverse species of the filamentous fungus Fusarium.</title>
        <authorList>
            <person name="Kim H.-S."/>
            <person name="Busman M."/>
            <person name="Brown D.W."/>
            <person name="Divon H."/>
            <person name="Uhlig S."/>
            <person name="Proctor R.H."/>
        </authorList>
    </citation>
    <scope>NUCLEOTIDE SEQUENCE</scope>
    <source>
        <strain evidence="2">NRRL 53441</strain>
    </source>
</reference>
<feature type="compositionally biased region" description="Polar residues" evidence="1">
    <location>
        <begin position="1"/>
        <end position="43"/>
    </location>
</feature>
<evidence type="ECO:0000313" key="3">
    <source>
        <dbReference type="Proteomes" id="UP000605986"/>
    </source>
</evidence>
<comment type="caution">
    <text evidence="2">The sequence shown here is derived from an EMBL/GenBank/DDBJ whole genome shotgun (WGS) entry which is preliminary data.</text>
</comment>
<name>A0A8H4KJL4_9HYPO</name>
<keyword evidence="3" id="KW-1185">Reference proteome</keyword>
<proteinExistence type="predicted"/>
<evidence type="ECO:0000313" key="2">
    <source>
        <dbReference type="EMBL" id="KAF4450956.1"/>
    </source>
</evidence>
<gene>
    <name evidence="2" type="ORF">F53441_6017</name>
</gene>
<feature type="compositionally biased region" description="Low complexity" evidence="1">
    <location>
        <begin position="134"/>
        <end position="146"/>
    </location>
</feature>
<protein>
    <submittedName>
        <fullName evidence="2">Mg2+ transporter protein, CorA-like/Zinc transport protein ZntB</fullName>
    </submittedName>
</protein>
<organism evidence="2 3">
    <name type="scientific">Fusarium austroafricanum</name>
    <dbReference type="NCBI Taxonomy" id="2364996"/>
    <lineage>
        <taxon>Eukaryota</taxon>
        <taxon>Fungi</taxon>
        <taxon>Dikarya</taxon>
        <taxon>Ascomycota</taxon>
        <taxon>Pezizomycotina</taxon>
        <taxon>Sordariomycetes</taxon>
        <taxon>Hypocreomycetidae</taxon>
        <taxon>Hypocreales</taxon>
        <taxon>Nectriaceae</taxon>
        <taxon>Fusarium</taxon>
        <taxon>Fusarium concolor species complex</taxon>
    </lineage>
</organism>
<feature type="region of interest" description="Disordered" evidence="1">
    <location>
        <begin position="1"/>
        <end position="110"/>
    </location>
</feature>
<sequence length="534" mass="59266">MSTASGEQHPSDEPTSTSQAGRSASLSQENPPVQDETPSGSTESTHEAPPLHQNNSLQQEHAQVQHVSVQDDVNRSYEAEDALPVAAPVPPGAPETSEAGDDPTNAPALPNEEPVEIEITPPNVPALLNAGVDQTPATQTPQTPQPRNSPLAHHPVDHFRFSLASRGQSATPVVGSTIGSLLDQVSPDPPKISGLEIFFLPPIYAEDEATRTSTLSADPEIRKELTDHLRLDPLFLTEEAWNSNGFLMSQQDWSLSPSKDAYSYMTRFLIKFLQDPDYQEETPDYSWLFLAFSILWLKTSENKVSCVLVCYDDSSKIKDCIVEGFKDYPTENIKESPFAIYDALLRVITMQYDTALWLFRKPIRDIEKGRKGFADKIPDLMNQKLEDGNGVMATYIRMHELSRHAIHMSETLQVATKTVNSTLRHVDSHVNILPHQSSEARAMNTIAGLQFSAGLLANLKLRADAFVDRLENEIRLAYNIVSVYQLQDTQRLLQEFREEEKDLITVVGQLTLIFLPATFVTVSLTKNASHVTGV</sequence>